<sequence>MVMSIYAARYMRLNAYVHYSLLFKSTHNGNSANASRLAYLFIHEPEPHGGGFFGSLLKII</sequence>
<name>A0A2P2PLG3_RHIMU</name>
<protein>
    <submittedName>
        <fullName evidence="1">Uncharacterized protein</fullName>
    </submittedName>
</protein>
<proteinExistence type="predicted"/>
<dbReference type="AlphaFoldDB" id="A0A2P2PLG3"/>
<accession>A0A2P2PLG3</accession>
<evidence type="ECO:0000313" key="1">
    <source>
        <dbReference type="EMBL" id="MBX55566.1"/>
    </source>
</evidence>
<dbReference type="EMBL" id="GGEC01075082">
    <property type="protein sequence ID" value="MBX55566.1"/>
    <property type="molecule type" value="Transcribed_RNA"/>
</dbReference>
<organism evidence="1">
    <name type="scientific">Rhizophora mucronata</name>
    <name type="common">Asiatic mangrove</name>
    <dbReference type="NCBI Taxonomy" id="61149"/>
    <lineage>
        <taxon>Eukaryota</taxon>
        <taxon>Viridiplantae</taxon>
        <taxon>Streptophyta</taxon>
        <taxon>Embryophyta</taxon>
        <taxon>Tracheophyta</taxon>
        <taxon>Spermatophyta</taxon>
        <taxon>Magnoliopsida</taxon>
        <taxon>eudicotyledons</taxon>
        <taxon>Gunneridae</taxon>
        <taxon>Pentapetalae</taxon>
        <taxon>rosids</taxon>
        <taxon>fabids</taxon>
        <taxon>Malpighiales</taxon>
        <taxon>Rhizophoraceae</taxon>
        <taxon>Rhizophora</taxon>
    </lineage>
</organism>
<reference evidence="1" key="1">
    <citation type="submission" date="2018-02" db="EMBL/GenBank/DDBJ databases">
        <title>Rhizophora mucronata_Transcriptome.</title>
        <authorList>
            <person name="Meera S.P."/>
            <person name="Sreeshan A."/>
            <person name="Augustine A."/>
        </authorList>
    </citation>
    <scope>NUCLEOTIDE SEQUENCE</scope>
    <source>
        <tissue evidence="1">Leaf</tissue>
    </source>
</reference>